<sequence length="366" mass="37646">MKRRDFSRTLLSLPLAAAAFPALGLAEAPFDTDTVTNPYGGSITDVPGIQVGHHTLTERPTGCTVILCGEGATAGVDVRGSAPGTRETDLLNPINAVDKVNAIVLSGGSAYGLDVATGVMRWLEEHKLGYPIGPLGVVPIVPSAILMDLGVGDFHIRPNADSGYQACVAANSSQVPEGNVGAGAGATVGKMFGMKFAMKSGLGTAGVKVGDTGIVVGAIVAVNAVGDVYHPDTHRILAGARSEDGKGFRNAMQQILEGYRVVRSVGANTTIGAIATNAPFTKTQMTKIAQMAHDGYARAINPVHTMFDGDTIFALSTGVAKVEADESAIGAIGAVVMSRAIARAVMQATGIPSLGLPAWRDYAQHV</sequence>
<feature type="chain" id="PRO_5016861264" evidence="2">
    <location>
        <begin position="27"/>
        <end position="366"/>
    </location>
</feature>
<dbReference type="InterPro" id="IPR005321">
    <property type="entry name" value="Peptidase_S58_DmpA"/>
</dbReference>
<dbReference type="AlphaFoldDB" id="A0A372IKN5"/>
<comment type="similarity">
    <text evidence="1">Belongs to the peptidase S58 family.</text>
</comment>
<comment type="caution">
    <text evidence="3">The sequence shown here is derived from an EMBL/GenBank/DDBJ whole genome shotgun (WGS) entry which is preliminary data.</text>
</comment>
<dbReference type="GO" id="GO:0004177">
    <property type="term" value="F:aminopeptidase activity"/>
    <property type="evidence" value="ECO:0007669"/>
    <property type="project" value="TreeGrafter"/>
</dbReference>
<evidence type="ECO:0000313" key="4">
    <source>
        <dbReference type="Proteomes" id="UP000264702"/>
    </source>
</evidence>
<keyword evidence="4" id="KW-1185">Reference proteome</keyword>
<proteinExistence type="inferred from homology"/>
<evidence type="ECO:0000256" key="2">
    <source>
        <dbReference type="SAM" id="SignalP"/>
    </source>
</evidence>
<evidence type="ECO:0000256" key="1">
    <source>
        <dbReference type="ARBA" id="ARBA00007068"/>
    </source>
</evidence>
<dbReference type="InterPro" id="IPR016117">
    <property type="entry name" value="ArgJ-like_dom_sf"/>
</dbReference>
<dbReference type="PANTHER" id="PTHR36512">
    <property type="entry name" value="D-AMINOPEPTIDASE"/>
    <property type="match status" value="1"/>
</dbReference>
<dbReference type="RefSeq" id="WP_117302200.1">
    <property type="nucleotide sequence ID" value="NZ_QVQT02000006.1"/>
</dbReference>
<keyword evidence="2" id="KW-0732">Signal</keyword>
<protein>
    <submittedName>
        <fullName evidence="3">Peptidase S58 family protein</fullName>
    </submittedName>
</protein>
<organism evidence="3 4">
    <name type="scientific">Paracidobacterium acidisoli</name>
    <dbReference type="NCBI Taxonomy" id="2303751"/>
    <lineage>
        <taxon>Bacteria</taxon>
        <taxon>Pseudomonadati</taxon>
        <taxon>Acidobacteriota</taxon>
        <taxon>Terriglobia</taxon>
        <taxon>Terriglobales</taxon>
        <taxon>Acidobacteriaceae</taxon>
        <taxon>Paracidobacterium</taxon>
    </lineage>
</organism>
<dbReference type="OrthoDB" id="9808347at2"/>
<evidence type="ECO:0000313" key="3">
    <source>
        <dbReference type="EMBL" id="RFU15331.1"/>
    </source>
</evidence>
<dbReference type="Pfam" id="PF03576">
    <property type="entry name" value="Peptidase_S58"/>
    <property type="match status" value="1"/>
</dbReference>
<name>A0A372IKN5_9BACT</name>
<gene>
    <name evidence="3" type="ORF">D0Y96_16775</name>
</gene>
<dbReference type="Proteomes" id="UP000264702">
    <property type="component" value="Unassembled WGS sequence"/>
</dbReference>
<accession>A0A372IKN5</accession>
<feature type="signal peptide" evidence="2">
    <location>
        <begin position="1"/>
        <end position="26"/>
    </location>
</feature>
<dbReference type="SUPFAM" id="SSF56266">
    <property type="entry name" value="DmpA/ArgJ-like"/>
    <property type="match status" value="1"/>
</dbReference>
<dbReference type="Gene3D" id="3.60.70.12">
    <property type="entry name" value="L-amino peptidase D-ALA esterase/amidase"/>
    <property type="match status" value="1"/>
</dbReference>
<dbReference type="PANTHER" id="PTHR36512:SF3">
    <property type="entry name" value="BLR5678 PROTEIN"/>
    <property type="match status" value="1"/>
</dbReference>
<dbReference type="CDD" id="cd02252">
    <property type="entry name" value="nylC_like"/>
    <property type="match status" value="1"/>
</dbReference>
<dbReference type="EMBL" id="QVQT01000006">
    <property type="protein sequence ID" value="RFU15331.1"/>
    <property type="molecule type" value="Genomic_DNA"/>
</dbReference>
<reference evidence="3 4" key="1">
    <citation type="submission" date="2018-08" db="EMBL/GenBank/DDBJ databases">
        <title>Acidipila sp. 4G-K13, an acidobacterium isolated from forest soil.</title>
        <authorList>
            <person name="Gao Z.-H."/>
            <person name="Qiu L.-H."/>
        </authorList>
    </citation>
    <scope>NUCLEOTIDE SEQUENCE [LARGE SCALE GENOMIC DNA]</scope>
    <source>
        <strain evidence="3 4">4G-K13</strain>
    </source>
</reference>